<dbReference type="InterPro" id="IPR001263">
    <property type="entry name" value="PI3K_accessory_dom"/>
</dbReference>
<evidence type="ECO:0000313" key="2">
    <source>
        <dbReference type="EMBL" id="KAF6057973.1"/>
    </source>
</evidence>
<organism evidence="3 4">
    <name type="scientific">Candida parapsilosis</name>
    <name type="common">Yeast</name>
    <dbReference type="NCBI Taxonomy" id="5480"/>
    <lineage>
        <taxon>Eukaryota</taxon>
        <taxon>Fungi</taxon>
        <taxon>Dikarya</taxon>
        <taxon>Ascomycota</taxon>
        <taxon>Saccharomycotina</taxon>
        <taxon>Pichiomycetes</taxon>
        <taxon>Debaryomycetaceae</taxon>
        <taxon>Candida/Lodderomyces clade</taxon>
        <taxon>Candida</taxon>
    </lineage>
</organism>
<dbReference type="InterPro" id="IPR016024">
    <property type="entry name" value="ARM-type_fold"/>
</dbReference>
<dbReference type="Proteomes" id="UP000590412">
    <property type="component" value="Unassembled WGS sequence"/>
</dbReference>
<proteinExistence type="predicted"/>
<reference evidence="3" key="1">
    <citation type="submission" date="2020-03" db="EMBL/GenBank/DDBJ databases">
        <title>FDA dAtabase for Regulatory Grade micrObial Sequences (FDA-ARGOS): Supporting development and validation of Infectious Disease Dx tests.</title>
        <authorList>
            <person name="Campos J."/>
            <person name="Goldberg B."/>
            <person name="Tallon L."/>
            <person name="Sadzewicz L."/>
            <person name="Vavikolanu K."/>
            <person name="Mehta A."/>
            <person name="Aluvathingal J."/>
            <person name="Nadendla S."/>
            <person name="Nandy P."/>
            <person name="Geyer C."/>
            <person name="Yan Y."/>
            <person name="Sichtig H."/>
        </authorList>
    </citation>
    <scope>NUCLEOTIDE SEQUENCE [LARGE SCALE GENOMIC DNA]</scope>
    <source>
        <strain evidence="3">FDAARGOS_652</strain>
    </source>
</reference>
<accession>A0A8X7NQU4</accession>
<dbReference type="EMBL" id="JABWAB010000001">
    <property type="protein sequence ID" value="KAF6059231.1"/>
    <property type="molecule type" value="Genomic_DNA"/>
</dbReference>
<dbReference type="AlphaFoldDB" id="A0A8X7NQU4"/>
<sequence>MRSLETHDVNFTSFYVTRTVQSLCHDAKNYVESFIFDTTEELRLFAYQIIWNMLASSYKDDDSTELDDLKLKMELTAYGETWQGTTEVETWKWHFAISKVGDDCRHMLTAAAPGCDVIVVLPKSNFKDMLRREAVNGLFCLIVK</sequence>
<gene>
    <name evidence="3" type="ORF">FOB60_000813</name>
    <name evidence="2" type="ORF">FOB60_001435</name>
</gene>
<name>A0A8X7NQU4_CANPA</name>
<feature type="domain" description="PIK helical" evidence="1">
    <location>
        <begin position="1"/>
        <end position="77"/>
    </location>
</feature>
<dbReference type="SUPFAM" id="SSF48371">
    <property type="entry name" value="ARM repeat"/>
    <property type="match status" value="1"/>
</dbReference>
<evidence type="ECO:0000313" key="4">
    <source>
        <dbReference type="Proteomes" id="UP000590412"/>
    </source>
</evidence>
<evidence type="ECO:0000313" key="3">
    <source>
        <dbReference type="EMBL" id="KAF6059231.1"/>
    </source>
</evidence>
<comment type="caution">
    <text evidence="3">The sequence shown here is derived from an EMBL/GenBank/DDBJ whole genome shotgun (WGS) entry which is preliminary data.</text>
</comment>
<evidence type="ECO:0000259" key="1">
    <source>
        <dbReference type="PROSITE" id="PS51545"/>
    </source>
</evidence>
<dbReference type="EMBL" id="JABWAB010000002">
    <property type="protein sequence ID" value="KAF6057973.1"/>
    <property type="molecule type" value="Genomic_DNA"/>
</dbReference>
<dbReference type="PROSITE" id="PS51545">
    <property type="entry name" value="PIK_HELICAL"/>
    <property type="match status" value="1"/>
</dbReference>
<protein>
    <submittedName>
        <fullName evidence="3">Phosphoinositide 3-kinase family, accessory domain (PIK domain) protein</fullName>
    </submittedName>
</protein>